<dbReference type="Gene3D" id="3.30.530.20">
    <property type="match status" value="1"/>
</dbReference>
<dbReference type="AlphaFoldDB" id="A0A8J3N713"/>
<comment type="caution">
    <text evidence="3">The sequence shown here is derived from an EMBL/GenBank/DDBJ whole genome shotgun (WGS) entry which is preliminary data.</text>
</comment>
<dbReference type="InterPro" id="IPR013538">
    <property type="entry name" value="ASHA1/2-like_C"/>
</dbReference>
<evidence type="ECO:0000259" key="2">
    <source>
        <dbReference type="Pfam" id="PF08327"/>
    </source>
</evidence>
<dbReference type="Pfam" id="PF08327">
    <property type="entry name" value="AHSA1"/>
    <property type="match status" value="1"/>
</dbReference>
<sequence>MSNVEAICPPDLSANQFRFSVEHMMDAAPAVLYRLWTEQFDRWFATPGTLLMKPEINVPFFWEVQHEGNRYPHYGRFLKLQPDRLVEMTWLTGPTGTKGAETVVTVELEPVGTGTRLRLTHAGFIDQESRDGHELAWPAILAHLNEQLQPPF</sequence>
<organism evidence="3 4">
    <name type="scientific">Reticulibacter mediterranei</name>
    <dbReference type="NCBI Taxonomy" id="2778369"/>
    <lineage>
        <taxon>Bacteria</taxon>
        <taxon>Bacillati</taxon>
        <taxon>Chloroflexota</taxon>
        <taxon>Ktedonobacteria</taxon>
        <taxon>Ktedonobacterales</taxon>
        <taxon>Reticulibacteraceae</taxon>
        <taxon>Reticulibacter</taxon>
    </lineage>
</organism>
<dbReference type="SUPFAM" id="SSF55961">
    <property type="entry name" value="Bet v1-like"/>
    <property type="match status" value="1"/>
</dbReference>
<evidence type="ECO:0000313" key="3">
    <source>
        <dbReference type="EMBL" id="GHO98138.1"/>
    </source>
</evidence>
<dbReference type="InterPro" id="IPR023393">
    <property type="entry name" value="START-like_dom_sf"/>
</dbReference>
<dbReference type="Proteomes" id="UP000597444">
    <property type="component" value="Unassembled WGS sequence"/>
</dbReference>
<accession>A0A8J3N713</accession>
<dbReference type="CDD" id="cd07814">
    <property type="entry name" value="SRPBCC_CalC_Aha1-like"/>
    <property type="match status" value="1"/>
</dbReference>
<name>A0A8J3N713_9CHLR</name>
<proteinExistence type="inferred from homology"/>
<dbReference type="RefSeq" id="WP_220208903.1">
    <property type="nucleotide sequence ID" value="NZ_BNJK01000002.1"/>
</dbReference>
<evidence type="ECO:0000313" key="4">
    <source>
        <dbReference type="Proteomes" id="UP000597444"/>
    </source>
</evidence>
<comment type="similarity">
    <text evidence="1">Belongs to the AHA1 family.</text>
</comment>
<reference evidence="3" key="1">
    <citation type="submission" date="2020-10" db="EMBL/GenBank/DDBJ databases">
        <title>Taxonomic study of unclassified bacteria belonging to the class Ktedonobacteria.</title>
        <authorList>
            <person name="Yabe S."/>
            <person name="Wang C.M."/>
            <person name="Zheng Y."/>
            <person name="Sakai Y."/>
            <person name="Cavaletti L."/>
            <person name="Monciardini P."/>
            <person name="Donadio S."/>
        </authorList>
    </citation>
    <scope>NUCLEOTIDE SEQUENCE</scope>
    <source>
        <strain evidence="3">ID150040</strain>
    </source>
</reference>
<dbReference type="EMBL" id="BNJK01000002">
    <property type="protein sequence ID" value="GHO98138.1"/>
    <property type="molecule type" value="Genomic_DNA"/>
</dbReference>
<gene>
    <name evidence="3" type="ORF">KSF_081860</name>
</gene>
<feature type="domain" description="Activator of Hsp90 ATPase homologue 1/2-like C-terminal" evidence="2">
    <location>
        <begin position="26"/>
        <end position="148"/>
    </location>
</feature>
<evidence type="ECO:0000256" key="1">
    <source>
        <dbReference type="ARBA" id="ARBA00006817"/>
    </source>
</evidence>
<keyword evidence="4" id="KW-1185">Reference proteome</keyword>
<protein>
    <recommendedName>
        <fullName evidence="2">Activator of Hsp90 ATPase homologue 1/2-like C-terminal domain-containing protein</fullName>
    </recommendedName>
</protein>